<feature type="compositionally biased region" description="Basic and acidic residues" evidence="4">
    <location>
        <begin position="394"/>
        <end position="405"/>
    </location>
</feature>
<keyword evidence="1 3" id="KW-0853">WD repeat</keyword>
<feature type="repeat" description="WD" evidence="3">
    <location>
        <begin position="642"/>
        <end position="677"/>
    </location>
</feature>
<feature type="repeat" description="WD" evidence="3">
    <location>
        <begin position="737"/>
        <end position="768"/>
    </location>
</feature>
<dbReference type="PROSITE" id="PS00678">
    <property type="entry name" value="WD_REPEATS_1"/>
    <property type="match status" value="4"/>
</dbReference>
<dbReference type="InterPro" id="IPR019775">
    <property type="entry name" value="WD40_repeat_CS"/>
</dbReference>
<reference evidence="5" key="1">
    <citation type="submission" date="2023-11" db="EMBL/GenBank/DDBJ databases">
        <title>The genome sequences of three competitors of mushroom-forming fungi.</title>
        <authorList>
            <person name="Beijen E."/>
            <person name="Ohm R.A."/>
        </authorList>
    </citation>
    <scope>NUCLEOTIDE SEQUENCE</scope>
    <source>
        <strain evidence="5">CBS 100526</strain>
    </source>
</reference>
<evidence type="ECO:0008006" key="7">
    <source>
        <dbReference type="Google" id="ProtNLM"/>
    </source>
</evidence>
<keyword evidence="6" id="KW-1185">Reference proteome</keyword>
<keyword evidence="2" id="KW-0677">Repeat</keyword>
<protein>
    <recommendedName>
        <fullName evidence="7">WD40 repeat-like protein</fullName>
    </recommendedName>
</protein>
<dbReference type="PROSITE" id="PS50082">
    <property type="entry name" value="WD_REPEATS_2"/>
    <property type="match status" value="6"/>
</dbReference>
<dbReference type="RefSeq" id="XP_062759839.1">
    <property type="nucleotide sequence ID" value="XM_062895578.1"/>
</dbReference>
<feature type="repeat" description="WD" evidence="3">
    <location>
        <begin position="521"/>
        <end position="555"/>
    </location>
</feature>
<dbReference type="InterPro" id="IPR015943">
    <property type="entry name" value="WD40/YVTN_repeat-like_dom_sf"/>
</dbReference>
<dbReference type="GeneID" id="87915483"/>
<dbReference type="CDD" id="cd00200">
    <property type="entry name" value="WD40"/>
    <property type="match status" value="1"/>
</dbReference>
<dbReference type="Gene3D" id="1.20.5.340">
    <property type="match status" value="1"/>
</dbReference>
<dbReference type="AlphaFoldDB" id="A0AAE1JDY0"/>
<dbReference type="Proteomes" id="UP001273209">
    <property type="component" value="Unassembled WGS sequence"/>
</dbReference>
<evidence type="ECO:0000256" key="1">
    <source>
        <dbReference type="ARBA" id="ARBA00022574"/>
    </source>
</evidence>
<feature type="compositionally biased region" description="Polar residues" evidence="4">
    <location>
        <begin position="407"/>
        <end position="422"/>
    </location>
</feature>
<proteinExistence type="predicted"/>
<dbReference type="SUPFAM" id="SSF50978">
    <property type="entry name" value="WD40 repeat-like"/>
    <property type="match status" value="1"/>
</dbReference>
<dbReference type="Pfam" id="PF23397">
    <property type="entry name" value="DUF7104"/>
    <property type="match status" value="2"/>
</dbReference>
<gene>
    <name evidence="5" type="ORF">Triagg1_1500</name>
</gene>
<dbReference type="Gene3D" id="2.130.10.10">
    <property type="entry name" value="YVTN repeat-like/Quinoprotein amine dehydrogenase"/>
    <property type="match status" value="1"/>
</dbReference>
<evidence type="ECO:0000256" key="4">
    <source>
        <dbReference type="SAM" id="MobiDB-lite"/>
    </source>
</evidence>
<dbReference type="PANTHER" id="PTHR19848">
    <property type="entry name" value="WD40 REPEAT PROTEIN"/>
    <property type="match status" value="1"/>
</dbReference>
<dbReference type="Pfam" id="PF00400">
    <property type="entry name" value="WD40"/>
    <property type="match status" value="7"/>
</dbReference>
<dbReference type="PROSITE" id="PS50294">
    <property type="entry name" value="WD_REPEATS_REGION"/>
    <property type="match status" value="6"/>
</dbReference>
<organism evidence="5 6">
    <name type="scientific">Trichoderma aggressivum f. europaeum</name>
    <dbReference type="NCBI Taxonomy" id="173218"/>
    <lineage>
        <taxon>Eukaryota</taxon>
        <taxon>Fungi</taxon>
        <taxon>Dikarya</taxon>
        <taxon>Ascomycota</taxon>
        <taxon>Pezizomycotina</taxon>
        <taxon>Sordariomycetes</taxon>
        <taxon>Hypocreomycetidae</taxon>
        <taxon>Hypocreales</taxon>
        <taxon>Hypocreaceae</taxon>
        <taxon>Trichoderma</taxon>
    </lineage>
</organism>
<feature type="repeat" description="WD" evidence="3">
    <location>
        <begin position="604"/>
        <end position="638"/>
    </location>
</feature>
<name>A0AAE1JDY0_9HYPO</name>
<feature type="region of interest" description="Disordered" evidence="4">
    <location>
        <begin position="355"/>
        <end position="424"/>
    </location>
</feature>
<evidence type="ECO:0000313" key="6">
    <source>
        <dbReference type="Proteomes" id="UP001273209"/>
    </source>
</evidence>
<evidence type="ECO:0000256" key="3">
    <source>
        <dbReference type="PROSITE-ProRule" id="PRU00221"/>
    </source>
</evidence>
<dbReference type="EMBL" id="JAWRVG010000003">
    <property type="protein sequence ID" value="KAK4083838.1"/>
    <property type="molecule type" value="Genomic_DNA"/>
</dbReference>
<comment type="caution">
    <text evidence="5">The sequence shown here is derived from an EMBL/GenBank/DDBJ whole genome shotgun (WGS) entry which is preliminary data.</text>
</comment>
<dbReference type="InterPro" id="IPR020472">
    <property type="entry name" value="WD40_PAC1"/>
</dbReference>
<evidence type="ECO:0000256" key="2">
    <source>
        <dbReference type="ARBA" id="ARBA00022737"/>
    </source>
</evidence>
<dbReference type="PRINTS" id="PR00320">
    <property type="entry name" value="GPROTEINBRPT"/>
</dbReference>
<feature type="region of interest" description="Disordered" evidence="4">
    <location>
        <begin position="190"/>
        <end position="213"/>
    </location>
</feature>
<feature type="repeat" description="WD" evidence="3">
    <location>
        <begin position="695"/>
        <end position="736"/>
    </location>
</feature>
<dbReference type="InterPro" id="IPR036322">
    <property type="entry name" value="WD40_repeat_dom_sf"/>
</dbReference>
<dbReference type="SMART" id="SM00320">
    <property type="entry name" value="WD40"/>
    <property type="match status" value="7"/>
</dbReference>
<dbReference type="PANTHER" id="PTHR19848:SF8">
    <property type="entry name" value="F-BOX AND WD REPEAT DOMAIN CONTAINING 7"/>
    <property type="match status" value="1"/>
</dbReference>
<dbReference type="InterPro" id="IPR055530">
    <property type="entry name" value="DUF7104"/>
</dbReference>
<evidence type="ECO:0000313" key="5">
    <source>
        <dbReference type="EMBL" id="KAK4083838.1"/>
    </source>
</evidence>
<accession>A0AAE1JDY0</accession>
<dbReference type="InterPro" id="IPR001680">
    <property type="entry name" value="WD40_rpt"/>
</dbReference>
<sequence>MESMGGHLQGVHQEKFLENSFSTLLSWSAVQKMGVKSCPLCSSSGIEDSPELVNHILQHTYEFALRSLPWPQPIIHNLNLPPGDFDPAVNSSYAEELLLENMEDIQIYNTEDGLRLTAENLQRLNVGGTHHWTAEGLQLWINKEVHERKEPPDLQLTDYDRADHAATESTEFLEYSNYFLTNQYFGYGSDEDKSSKPQHGRSTGSITASTGTNRSAWNELESLEMRIMTAVANEVDGEERLQVLLKGHEGHITVTKDIVKAAAGNEICGKQVMRLLIIQPVNNVTIKADAVASIAETFDEEMMALLLKKRGDHIIVTVDIVKAAARNLKNDDQVMELLLEHQAKLRSIHMEDAPFPSLDKKQIGNPGNRSNPSPSKPPGLPDTFTNQTLLRRVSQSEEEKPDRNSRKYSPSTLSSQKPSQDASRNRIGLGSLELDAIEPYYVKSGDDWYVIFNPQVQRTLDVDAVHTLFHDSAVCSVQFSPDGRYVATGSLRFARIFDVYTGEEICTLECETINISVDNYVRSVCFSPNGKYLATGSDDTIVRVWDIATKTLHKRFLGHERGVYICHFAHDGRTIISGSLDKTVRLWDINTGVNTLTLTAERGITTVALSPDSQYIAAGGYDQTIYLWEAMSGRLVEYLKDPDGHTDAIFSMAFLSNGKGLVSGSLDRTIKIWELRSPRGEPNSGKEGSKCVGTLQGHNDFVLSVALSPDSLWVISGSEDRSAQFWDSRTGEAQFMVQGHTNAVISVASSPRGGYFATSGRDKTARIWAYYPYGVNS</sequence>
<feature type="compositionally biased region" description="Polar residues" evidence="4">
    <location>
        <begin position="200"/>
        <end position="213"/>
    </location>
</feature>
<feature type="repeat" description="WD" evidence="3">
    <location>
        <begin position="556"/>
        <end position="597"/>
    </location>
</feature>